<accession>A0A4Q7MNP3</accession>
<feature type="domain" description="CBM6" evidence="4">
    <location>
        <begin position="457"/>
        <end position="583"/>
    </location>
</feature>
<protein>
    <submittedName>
        <fullName evidence="5">Cellulase (Glycosyl hydrolase family 5)</fullName>
    </submittedName>
</protein>
<proteinExistence type="inferred from homology"/>
<gene>
    <name evidence="5" type="ORF">EV199_5150</name>
</gene>
<organism evidence="5 6">
    <name type="scientific">Pseudobacter ginsenosidimutans</name>
    <dbReference type="NCBI Taxonomy" id="661488"/>
    <lineage>
        <taxon>Bacteria</taxon>
        <taxon>Pseudomonadati</taxon>
        <taxon>Bacteroidota</taxon>
        <taxon>Chitinophagia</taxon>
        <taxon>Chitinophagales</taxon>
        <taxon>Chitinophagaceae</taxon>
        <taxon>Pseudobacter</taxon>
    </lineage>
</organism>
<dbReference type="Pfam" id="PF18099">
    <property type="entry name" value="CBM_35_2"/>
    <property type="match status" value="1"/>
</dbReference>
<comment type="caution">
    <text evidence="5">The sequence shown here is derived from an EMBL/GenBank/DDBJ whole genome shotgun (WGS) entry which is preliminary data.</text>
</comment>
<dbReference type="InterPro" id="IPR041342">
    <property type="entry name" value="CBM35"/>
</dbReference>
<name>A0A4Q7MNP3_9BACT</name>
<reference evidence="5 6" key="1">
    <citation type="submission" date="2019-02" db="EMBL/GenBank/DDBJ databases">
        <title>Genomic Encyclopedia of Type Strains, Phase IV (KMG-IV): sequencing the most valuable type-strain genomes for metagenomic binning, comparative biology and taxonomic classification.</title>
        <authorList>
            <person name="Goeker M."/>
        </authorList>
    </citation>
    <scope>NUCLEOTIDE SEQUENCE [LARGE SCALE GENOMIC DNA]</scope>
    <source>
        <strain evidence="5 6">DSM 18116</strain>
    </source>
</reference>
<keyword evidence="2 3" id="KW-0326">Glycosidase</keyword>
<evidence type="ECO:0000256" key="2">
    <source>
        <dbReference type="ARBA" id="ARBA00023295"/>
    </source>
</evidence>
<dbReference type="SUPFAM" id="SSF49785">
    <property type="entry name" value="Galactose-binding domain-like"/>
    <property type="match status" value="1"/>
</dbReference>
<dbReference type="GO" id="GO:0008422">
    <property type="term" value="F:beta-glucosidase activity"/>
    <property type="evidence" value="ECO:0007669"/>
    <property type="project" value="TreeGrafter"/>
</dbReference>
<dbReference type="PANTHER" id="PTHR31297">
    <property type="entry name" value="GLUCAN ENDO-1,6-BETA-GLUCOSIDASE B"/>
    <property type="match status" value="1"/>
</dbReference>
<evidence type="ECO:0000313" key="6">
    <source>
        <dbReference type="Proteomes" id="UP000293874"/>
    </source>
</evidence>
<comment type="similarity">
    <text evidence="3">Belongs to the glycosyl hydrolase 5 (cellulase A) family.</text>
</comment>
<dbReference type="InterPro" id="IPR008979">
    <property type="entry name" value="Galactose-bd-like_sf"/>
</dbReference>
<dbReference type="GO" id="GO:0009251">
    <property type="term" value="P:glucan catabolic process"/>
    <property type="evidence" value="ECO:0007669"/>
    <property type="project" value="TreeGrafter"/>
</dbReference>
<dbReference type="Gene3D" id="3.20.20.80">
    <property type="entry name" value="Glycosidases"/>
    <property type="match status" value="1"/>
</dbReference>
<dbReference type="CDD" id="cd04080">
    <property type="entry name" value="CBM6_cellulase-like"/>
    <property type="match status" value="1"/>
</dbReference>
<dbReference type="InterPro" id="IPR001547">
    <property type="entry name" value="Glyco_hydro_5"/>
</dbReference>
<evidence type="ECO:0000313" key="5">
    <source>
        <dbReference type="EMBL" id="RZS69313.1"/>
    </source>
</evidence>
<dbReference type="InterPro" id="IPR017853">
    <property type="entry name" value="GH"/>
</dbReference>
<dbReference type="PROSITE" id="PS51175">
    <property type="entry name" value="CBM6"/>
    <property type="match status" value="1"/>
</dbReference>
<dbReference type="PROSITE" id="PS51257">
    <property type="entry name" value="PROKAR_LIPOPROTEIN"/>
    <property type="match status" value="1"/>
</dbReference>
<dbReference type="AlphaFoldDB" id="A0A4Q7MNP3"/>
<keyword evidence="1 3" id="KW-0378">Hydrolase</keyword>
<dbReference type="Pfam" id="PF00150">
    <property type="entry name" value="Cellulase"/>
    <property type="match status" value="1"/>
</dbReference>
<dbReference type="Proteomes" id="UP000293874">
    <property type="component" value="Unassembled WGS sequence"/>
</dbReference>
<evidence type="ECO:0000256" key="3">
    <source>
        <dbReference type="RuleBase" id="RU361153"/>
    </source>
</evidence>
<dbReference type="InterPro" id="IPR005084">
    <property type="entry name" value="CBM6"/>
</dbReference>
<dbReference type="PANTHER" id="PTHR31297:SF13">
    <property type="entry name" value="PUTATIVE-RELATED"/>
    <property type="match status" value="1"/>
</dbReference>
<dbReference type="Gene3D" id="2.60.120.260">
    <property type="entry name" value="Galactose-binding domain-like"/>
    <property type="match status" value="1"/>
</dbReference>
<evidence type="ECO:0000256" key="1">
    <source>
        <dbReference type="ARBA" id="ARBA00022801"/>
    </source>
</evidence>
<dbReference type="SUPFAM" id="SSF51445">
    <property type="entry name" value="(Trans)glycosidases"/>
    <property type="match status" value="1"/>
</dbReference>
<dbReference type="InterPro" id="IPR050386">
    <property type="entry name" value="Glycosyl_hydrolase_5"/>
</dbReference>
<dbReference type="RefSeq" id="WP_130543657.1">
    <property type="nucleotide sequence ID" value="NZ_CP042431.1"/>
</dbReference>
<sequence>MKNSWLFLRLVILVSVFFGFACSSKAQGFLKTSGTRILDDRGENVLLRGIGLGGWMLQEGYMLRINEKGQQHKIRERIQKLVGEEKTNAFYEAWLSNHTTREDIEAMKAWGFNSVRLPMHYDLYTLPVEKEPVAGKNTWLTKGFAMTDSLLQWCKDNQLWLILDLHAAPGGQGNDLNISDRDDTKPSLWDLKANRDKTIALWKELAMRYVNEPMIAAYDVINEPNWGFEDPNDKNGLQENGNGPLKELLVDITKAIREVDTNHIIIIEGNGWGNNYNGMLPPWDKNMVLSFHKYWNYNNDEAIKHILQTRDQYQVPVWLGETGENSNVWFTEAIRLLEQHNIGWAWWPLKKIGINNPLEIPSSAEYEQLLNYWNGKTKQQPNAATAWKALQQLATAARFNNNIIHRDVVDAMIRQPHSNATIPFAANIINGHAEILAADYDIGSNGHAYFDMDTANYRVSTGKNSVGNRGYTYRNDGVDIEKGKNNVFVSNTEKGEWLQYTLQVEKAGNYTIRLLAGSEKKGAKASLLLNGNTVAKSFPVSMAGKAGEWVEVHAGNIYLSEGKQQLRLYVEEGGFRLSSINFSRN</sequence>
<keyword evidence="6" id="KW-1185">Reference proteome</keyword>
<evidence type="ECO:0000259" key="4">
    <source>
        <dbReference type="PROSITE" id="PS51175"/>
    </source>
</evidence>
<dbReference type="GO" id="GO:0005576">
    <property type="term" value="C:extracellular region"/>
    <property type="evidence" value="ECO:0007669"/>
    <property type="project" value="TreeGrafter"/>
</dbReference>
<dbReference type="EMBL" id="SGXA01000003">
    <property type="protein sequence ID" value="RZS69313.1"/>
    <property type="molecule type" value="Genomic_DNA"/>
</dbReference>
<dbReference type="GO" id="GO:0009986">
    <property type="term" value="C:cell surface"/>
    <property type="evidence" value="ECO:0007669"/>
    <property type="project" value="TreeGrafter"/>
</dbReference>
<dbReference type="GO" id="GO:0030246">
    <property type="term" value="F:carbohydrate binding"/>
    <property type="evidence" value="ECO:0007669"/>
    <property type="project" value="InterPro"/>
</dbReference>
<dbReference type="OrthoDB" id="9800955at2"/>